<comment type="caution">
    <text evidence="2">The sequence shown here is derived from an EMBL/GenBank/DDBJ whole genome shotgun (WGS) entry which is preliminary data.</text>
</comment>
<proteinExistence type="predicted"/>
<evidence type="ECO:0000313" key="3">
    <source>
        <dbReference type="Proteomes" id="UP000769528"/>
    </source>
</evidence>
<reference evidence="2" key="1">
    <citation type="journal article" date="2021" name="Open Biol.">
        <title>Shared evolutionary footprints suggest mitochondrial oxidative damage underlies multiple complex I losses in fungi.</title>
        <authorList>
            <person name="Schikora-Tamarit M.A."/>
            <person name="Marcet-Houben M."/>
            <person name="Nosek J."/>
            <person name="Gabaldon T."/>
        </authorList>
    </citation>
    <scope>NUCLEOTIDE SEQUENCE</scope>
    <source>
        <strain evidence="2">CBS6341</strain>
    </source>
</reference>
<evidence type="ECO:0008006" key="4">
    <source>
        <dbReference type="Google" id="ProtNLM"/>
    </source>
</evidence>
<feature type="region of interest" description="Disordered" evidence="1">
    <location>
        <begin position="379"/>
        <end position="404"/>
    </location>
</feature>
<organism evidence="2 3">
    <name type="scientific">Wickerhamomyces mucosus</name>
    <dbReference type="NCBI Taxonomy" id="1378264"/>
    <lineage>
        <taxon>Eukaryota</taxon>
        <taxon>Fungi</taxon>
        <taxon>Dikarya</taxon>
        <taxon>Ascomycota</taxon>
        <taxon>Saccharomycotina</taxon>
        <taxon>Saccharomycetes</taxon>
        <taxon>Phaffomycetales</taxon>
        <taxon>Wickerhamomycetaceae</taxon>
        <taxon>Wickerhamomyces</taxon>
    </lineage>
</organism>
<dbReference type="SUPFAM" id="SSF47954">
    <property type="entry name" value="Cyclin-like"/>
    <property type="match status" value="1"/>
</dbReference>
<feature type="compositionally biased region" description="Basic and acidic residues" evidence="1">
    <location>
        <begin position="379"/>
        <end position="391"/>
    </location>
</feature>
<dbReference type="EMBL" id="JAEUBF010001473">
    <property type="protein sequence ID" value="KAH3664393.1"/>
    <property type="molecule type" value="Genomic_DNA"/>
</dbReference>
<gene>
    <name evidence="2" type="ORF">WICMUC_005778</name>
</gene>
<dbReference type="InterPro" id="IPR036915">
    <property type="entry name" value="Cyclin-like_sf"/>
</dbReference>
<feature type="compositionally biased region" description="Basic and acidic residues" evidence="1">
    <location>
        <begin position="600"/>
        <end position="623"/>
    </location>
</feature>
<feature type="region of interest" description="Disordered" evidence="1">
    <location>
        <begin position="669"/>
        <end position="706"/>
    </location>
</feature>
<evidence type="ECO:0000313" key="2">
    <source>
        <dbReference type="EMBL" id="KAH3664393.1"/>
    </source>
</evidence>
<name>A0A9P8P2J8_9ASCO</name>
<dbReference type="Proteomes" id="UP000769528">
    <property type="component" value="Unassembled WGS sequence"/>
</dbReference>
<feature type="compositionally biased region" description="Low complexity" evidence="1">
    <location>
        <begin position="284"/>
        <end position="298"/>
    </location>
</feature>
<accession>A0A9P8P2J8</accession>
<keyword evidence="3" id="KW-1185">Reference proteome</keyword>
<reference evidence="2" key="2">
    <citation type="submission" date="2021-01" db="EMBL/GenBank/DDBJ databases">
        <authorList>
            <person name="Schikora-Tamarit M.A."/>
        </authorList>
    </citation>
    <scope>NUCLEOTIDE SEQUENCE</scope>
    <source>
        <strain evidence="2">CBS6341</strain>
    </source>
</reference>
<feature type="region of interest" description="Disordered" evidence="1">
    <location>
        <begin position="314"/>
        <end position="351"/>
    </location>
</feature>
<dbReference type="AlphaFoldDB" id="A0A9P8P2J8"/>
<sequence>MAAYENDWVFKRENVLCSPTLQNPQLSRDHELIEYQKASALIVSVTRKLNVGRFVTYSAHVYFYRFFQRYPLTIDKYVIAALSSYIASRYLEVKRNFDDFVLLSAQIVFKMKDLNKTRKEFWDFKKRFMQFEKPFMDGLCYDFKLLDPFEHFKTLIKIPSDDVYGKIRALIEIFSLTQIFLLYDTEDFLKLLIIYFSFFNNISIDLLNFDPKELNIDMIMGFKKNVTIFQRRTILKLHQEVALDLNHIDRESLERYFETGEGFDILNYREPEQVASNSNLPKTSINSIPMIPSQSQPSFSTKYIDTNHENKNINPFKFINNTAPKKEPVDRPSFNDRDIKSENTGKGVKSELDTKSIHGYNANFYDGGIKSEHQEKLITGDHQSDDQKSNENNDNSNEQQKVDFNTVRVKKENDNVYIKHEENELDIKQKEKSVLRDLPHLVDNKSSNIDNAPTNDSVEATTMKKIIKLENEQTLLQTKSEIKAETPKGRINKNEIKVELIAKEDAPSSDRKLAVDKAKLTESKVTNEEKKLKRELENSFLKRLTTPKTLRNQDQISKSTKPIGKIQSLTPTYSISKIESKQPVPAPSVQPKAKTSLPLLKEKSSKGKRKSEAISSKDDTERTHRTKRSRISDLKIKIPSRYVSDHIQKIKNKFNIPRNSKNVQQVEHIFGDSGPPERDQLTPDQLTDVSDLEPDVNDDYMEHFHD</sequence>
<protein>
    <recommendedName>
        <fullName evidence="4">Cyclin-like domain-containing protein</fullName>
    </recommendedName>
</protein>
<feature type="compositionally biased region" description="Acidic residues" evidence="1">
    <location>
        <begin position="690"/>
        <end position="699"/>
    </location>
</feature>
<feature type="compositionally biased region" description="Basic and acidic residues" evidence="1">
    <location>
        <begin position="324"/>
        <end position="351"/>
    </location>
</feature>
<dbReference type="Gene3D" id="1.10.472.10">
    <property type="entry name" value="Cyclin-like"/>
    <property type="match status" value="1"/>
</dbReference>
<feature type="region of interest" description="Disordered" evidence="1">
    <location>
        <begin position="579"/>
        <end position="633"/>
    </location>
</feature>
<feature type="region of interest" description="Disordered" evidence="1">
    <location>
        <begin position="277"/>
        <end position="298"/>
    </location>
</feature>
<evidence type="ECO:0000256" key="1">
    <source>
        <dbReference type="SAM" id="MobiDB-lite"/>
    </source>
</evidence>